<dbReference type="AlphaFoldDB" id="A0AAD8IV82"/>
<reference evidence="2" key="1">
    <citation type="submission" date="2023-02" db="EMBL/GenBank/DDBJ databases">
        <title>Genome of toxic invasive species Heracleum sosnowskyi carries increased number of genes despite the absence of recent whole-genome duplications.</title>
        <authorList>
            <person name="Schelkunov M."/>
            <person name="Shtratnikova V."/>
            <person name="Makarenko M."/>
            <person name="Klepikova A."/>
            <person name="Omelchenko D."/>
            <person name="Novikova G."/>
            <person name="Obukhova E."/>
            <person name="Bogdanov V."/>
            <person name="Penin A."/>
            <person name="Logacheva M."/>
        </authorList>
    </citation>
    <scope>NUCLEOTIDE SEQUENCE</scope>
    <source>
        <strain evidence="2">Hsosn_3</strain>
        <tissue evidence="2">Leaf</tissue>
    </source>
</reference>
<proteinExistence type="predicted"/>
<comment type="caution">
    <text evidence="2">The sequence shown here is derived from an EMBL/GenBank/DDBJ whole genome shotgun (WGS) entry which is preliminary data.</text>
</comment>
<keyword evidence="1" id="KW-0732">Signal</keyword>
<feature type="chain" id="PRO_5042060298" evidence="1">
    <location>
        <begin position="28"/>
        <end position="208"/>
    </location>
</feature>
<dbReference type="EMBL" id="JAUIZM010000003">
    <property type="protein sequence ID" value="KAK1392754.1"/>
    <property type="molecule type" value="Genomic_DNA"/>
</dbReference>
<dbReference type="Proteomes" id="UP001237642">
    <property type="component" value="Unassembled WGS sequence"/>
</dbReference>
<evidence type="ECO:0000313" key="2">
    <source>
        <dbReference type="EMBL" id="KAK1392754.1"/>
    </source>
</evidence>
<dbReference type="InterPro" id="IPR009489">
    <property type="entry name" value="PAR1"/>
</dbReference>
<dbReference type="PANTHER" id="PTHR33649:SF2">
    <property type="entry name" value="PAR1 PROTEIN"/>
    <property type="match status" value="1"/>
</dbReference>
<evidence type="ECO:0000256" key="1">
    <source>
        <dbReference type="SAM" id="SignalP"/>
    </source>
</evidence>
<dbReference type="Pfam" id="PF06521">
    <property type="entry name" value="PAR1"/>
    <property type="match status" value="1"/>
</dbReference>
<gene>
    <name evidence="2" type="ORF">POM88_011810</name>
</gene>
<protein>
    <submittedName>
        <fullName evidence="2">Cytosolic beta-glucosidase</fullName>
    </submittedName>
</protein>
<keyword evidence="3" id="KW-1185">Reference proteome</keyword>
<evidence type="ECO:0000313" key="3">
    <source>
        <dbReference type="Proteomes" id="UP001237642"/>
    </source>
</evidence>
<reference evidence="2" key="2">
    <citation type="submission" date="2023-05" db="EMBL/GenBank/DDBJ databases">
        <authorList>
            <person name="Schelkunov M.I."/>
        </authorList>
    </citation>
    <scope>NUCLEOTIDE SEQUENCE</scope>
    <source>
        <strain evidence="2">Hsosn_3</strain>
        <tissue evidence="2">Leaf</tissue>
    </source>
</reference>
<accession>A0AAD8IV82</accession>
<organism evidence="2 3">
    <name type="scientific">Heracleum sosnowskyi</name>
    <dbReference type="NCBI Taxonomy" id="360622"/>
    <lineage>
        <taxon>Eukaryota</taxon>
        <taxon>Viridiplantae</taxon>
        <taxon>Streptophyta</taxon>
        <taxon>Embryophyta</taxon>
        <taxon>Tracheophyta</taxon>
        <taxon>Spermatophyta</taxon>
        <taxon>Magnoliopsida</taxon>
        <taxon>eudicotyledons</taxon>
        <taxon>Gunneridae</taxon>
        <taxon>Pentapetalae</taxon>
        <taxon>asterids</taxon>
        <taxon>campanulids</taxon>
        <taxon>Apiales</taxon>
        <taxon>Apiaceae</taxon>
        <taxon>Apioideae</taxon>
        <taxon>apioid superclade</taxon>
        <taxon>Tordylieae</taxon>
        <taxon>Tordyliinae</taxon>
        <taxon>Heracleum</taxon>
    </lineage>
</organism>
<name>A0AAD8IV82_9APIA</name>
<dbReference type="PANTHER" id="PTHR33649">
    <property type="entry name" value="PAR1 PROTEIN"/>
    <property type="match status" value="1"/>
</dbReference>
<feature type="signal peptide" evidence="1">
    <location>
        <begin position="1"/>
        <end position="27"/>
    </location>
</feature>
<sequence>MASHCCTLKNLAVLALALAFCIQGTLGSIACEDLDKESCAYAISSSGKRCVLEQRVRRSGEEAFTCGTSEIVADKLKDWIETDECIRACGLERNVLGISSDTLLEPHFTRKLCSTRCYNSCPNIIDLYFNLAAGEGLYLPKFCASRVKNARRGMAEIRSSGQVAAGPVTAGKFMVAAGPNAAEFMEEEAEAPEADTRFMEEEALAPAF</sequence>